<keyword evidence="1" id="KW-1133">Transmembrane helix</keyword>
<evidence type="ECO:0008006" key="4">
    <source>
        <dbReference type="Google" id="ProtNLM"/>
    </source>
</evidence>
<feature type="transmembrane region" description="Helical" evidence="1">
    <location>
        <begin position="141"/>
        <end position="161"/>
    </location>
</feature>
<keyword evidence="3" id="KW-1185">Reference proteome</keyword>
<dbReference type="RefSeq" id="WP_191714319.1">
    <property type="nucleotide sequence ID" value="NZ_JACSPU010000001.1"/>
</dbReference>
<keyword evidence="1" id="KW-0472">Membrane</keyword>
<evidence type="ECO:0000256" key="1">
    <source>
        <dbReference type="SAM" id="Phobius"/>
    </source>
</evidence>
<organism evidence="2 3">
    <name type="scientific">Planococcus wigleyi</name>
    <dbReference type="NCBI Taxonomy" id="2762216"/>
    <lineage>
        <taxon>Bacteria</taxon>
        <taxon>Bacillati</taxon>
        <taxon>Bacillota</taxon>
        <taxon>Bacilli</taxon>
        <taxon>Bacillales</taxon>
        <taxon>Caryophanaceae</taxon>
        <taxon>Planococcus</taxon>
    </lineage>
</organism>
<dbReference type="Proteomes" id="UP000658980">
    <property type="component" value="Unassembled WGS sequence"/>
</dbReference>
<comment type="caution">
    <text evidence="2">The sequence shown here is derived from an EMBL/GenBank/DDBJ whole genome shotgun (WGS) entry which is preliminary data.</text>
</comment>
<sequence>MKKLIFILFIISLILMPKPGFTLSCVEPSPPDIAFDEYDAVIIGIVVNIKENHNEKILTIAVDTSFKGVDENFITVKEDITWGSSKLNKGYLYYLNKEGENWIHPLCSPTTDHTYIAEEFFADKETITLQNVEVDENGSEYGIFVALLAVIVVIVLTLLLIKKRKKK</sequence>
<proteinExistence type="predicted"/>
<name>A0ABR8WAV7_9BACL</name>
<evidence type="ECO:0000313" key="2">
    <source>
        <dbReference type="EMBL" id="MBD8014129.1"/>
    </source>
</evidence>
<keyword evidence="1" id="KW-0812">Transmembrane</keyword>
<gene>
    <name evidence="2" type="ORF">H9630_04785</name>
</gene>
<reference evidence="2 3" key="1">
    <citation type="submission" date="2020-08" db="EMBL/GenBank/DDBJ databases">
        <title>A Genomic Blueprint of the Chicken Gut Microbiome.</title>
        <authorList>
            <person name="Gilroy R."/>
            <person name="Ravi A."/>
            <person name="Getino M."/>
            <person name="Pursley I."/>
            <person name="Horton D.L."/>
            <person name="Alikhan N.-F."/>
            <person name="Baker D."/>
            <person name="Gharbi K."/>
            <person name="Hall N."/>
            <person name="Watson M."/>
            <person name="Adriaenssens E.M."/>
            <person name="Foster-Nyarko E."/>
            <person name="Jarju S."/>
            <person name="Secka A."/>
            <person name="Antonio M."/>
            <person name="Oren A."/>
            <person name="Chaudhuri R."/>
            <person name="La Ragione R.M."/>
            <person name="Hildebrand F."/>
            <person name="Pallen M.J."/>
        </authorList>
    </citation>
    <scope>NUCLEOTIDE SEQUENCE [LARGE SCALE GENOMIC DNA]</scope>
    <source>
        <strain evidence="2 3">Sa1BUA13</strain>
    </source>
</reference>
<accession>A0ABR8WAV7</accession>
<protein>
    <recommendedName>
        <fullName evidence="4">CbiN domain protein</fullName>
    </recommendedName>
</protein>
<dbReference type="EMBL" id="JACSPU010000001">
    <property type="protein sequence ID" value="MBD8014129.1"/>
    <property type="molecule type" value="Genomic_DNA"/>
</dbReference>
<evidence type="ECO:0000313" key="3">
    <source>
        <dbReference type="Proteomes" id="UP000658980"/>
    </source>
</evidence>